<evidence type="ECO:0000313" key="2">
    <source>
        <dbReference type="Proteomes" id="UP001519460"/>
    </source>
</evidence>
<dbReference type="AlphaFoldDB" id="A0ABD0JHJ0"/>
<protein>
    <submittedName>
        <fullName evidence="1">Uncharacterized protein</fullName>
    </submittedName>
</protein>
<dbReference type="Proteomes" id="UP001519460">
    <property type="component" value="Unassembled WGS sequence"/>
</dbReference>
<sequence length="121" mass="13697">MPDWRAQKRIESFVIWLRTIKRGSNKFRKSLSCGIGMVPGAPCQHRHCYTDVCKVSKSLIRHDGKQKVSRSVSMQRQAATASVARIDVSDYLIRSLQLTLLMSHMGGNGNVFRTRLTALIH</sequence>
<proteinExistence type="predicted"/>
<reference evidence="1 2" key="1">
    <citation type="journal article" date="2023" name="Sci. Data">
        <title>Genome assembly of the Korean intertidal mud-creeper Batillaria attramentaria.</title>
        <authorList>
            <person name="Patra A.K."/>
            <person name="Ho P.T."/>
            <person name="Jun S."/>
            <person name="Lee S.J."/>
            <person name="Kim Y."/>
            <person name="Won Y.J."/>
        </authorList>
    </citation>
    <scope>NUCLEOTIDE SEQUENCE [LARGE SCALE GENOMIC DNA]</scope>
    <source>
        <strain evidence="1">Wonlab-2016</strain>
    </source>
</reference>
<gene>
    <name evidence="1" type="ORF">BaRGS_00034367</name>
</gene>
<accession>A0ABD0JHJ0</accession>
<comment type="caution">
    <text evidence="1">The sequence shown here is derived from an EMBL/GenBank/DDBJ whole genome shotgun (WGS) entry which is preliminary data.</text>
</comment>
<name>A0ABD0JHJ0_9CAEN</name>
<dbReference type="EMBL" id="JACVVK020000438">
    <property type="protein sequence ID" value="KAK7474413.1"/>
    <property type="molecule type" value="Genomic_DNA"/>
</dbReference>
<organism evidence="1 2">
    <name type="scientific">Batillaria attramentaria</name>
    <dbReference type="NCBI Taxonomy" id="370345"/>
    <lineage>
        <taxon>Eukaryota</taxon>
        <taxon>Metazoa</taxon>
        <taxon>Spiralia</taxon>
        <taxon>Lophotrochozoa</taxon>
        <taxon>Mollusca</taxon>
        <taxon>Gastropoda</taxon>
        <taxon>Caenogastropoda</taxon>
        <taxon>Sorbeoconcha</taxon>
        <taxon>Cerithioidea</taxon>
        <taxon>Batillariidae</taxon>
        <taxon>Batillaria</taxon>
    </lineage>
</organism>
<keyword evidence="2" id="KW-1185">Reference proteome</keyword>
<evidence type="ECO:0000313" key="1">
    <source>
        <dbReference type="EMBL" id="KAK7474413.1"/>
    </source>
</evidence>